<dbReference type="InterPro" id="IPR000086">
    <property type="entry name" value="NUDIX_hydrolase_dom"/>
</dbReference>
<keyword evidence="1" id="KW-0378">Hydrolase</keyword>
<dbReference type="Pfam" id="PF00293">
    <property type="entry name" value="NUDIX"/>
    <property type="match status" value="1"/>
</dbReference>
<accession>A0A6C0F3K3</accession>
<sequence>MNKNNHCNNCGKVGHQFTNCKMPITSSGVIAFRKSKTGAIEYLLICRKESLGYIDFMRGKYSVQNKSYIMNMLKQMTEYEKNRLKTTDFNTLWKDIWGEGFCNARYKMEESNSREKHATLVSGVVLRNDFYTLSNLIDESRQYSNWAEPEWGFPKGRRNNNETDYDCAIREFCEETGFTIDMIHPIHNVTPFEEIFVGSNYISYKHKYFLVYMEYNDTLNLDNYQRSEVSKMCWSRIGTCLTQMRDYNLEKKRIITNVDSCLKQLSIYQM</sequence>
<dbReference type="InterPro" id="IPR015797">
    <property type="entry name" value="NUDIX_hydrolase-like_dom_sf"/>
</dbReference>
<protein>
    <recommendedName>
        <fullName evidence="5">Nudix hydrolase domain-containing protein</fullName>
    </recommendedName>
</protein>
<name>A0A6C0F3K3_9ZZZZ</name>
<dbReference type="Gene3D" id="3.90.79.10">
    <property type="entry name" value="Nucleoside Triphosphate Pyrophosphohydrolase"/>
    <property type="match status" value="1"/>
</dbReference>
<evidence type="ECO:0000259" key="3">
    <source>
        <dbReference type="PROSITE" id="PS51462"/>
    </source>
</evidence>
<dbReference type="InterPro" id="IPR001878">
    <property type="entry name" value="Znf_CCHC"/>
</dbReference>
<proteinExistence type="predicted"/>
<dbReference type="PANTHER" id="PTHR23114">
    <property type="entry name" value="M7GPPPN-MRNA HYDROLASE"/>
    <property type="match status" value="1"/>
</dbReference>
<dbReference type="PROSITE" id="PS00893">
    <property type="entry name" value="NUDIX_BOX"/>
    <property type="match status" value="1"/>
</dbReference>
<evidence type="ECO:0008006" key="5">
    <source>
        <dbReference type="Google" id="ProtNLM"/>
    </source>
</evidence>
<dbReference type="PANTHER" id="PTHR23114:SF17">
    <property type="entry name" value="M7GPPPN-MRNA HYDROLASE"/>
    <property type="match status" value="1"/>
</dbReference>
<dbReference type="GO" id="GO:0008270">
    <property type="term" value="F:zinc ion binding"/>
    <property type="evidence" value="ECO:0007669"/>
    <property type="project" value="InterPro"/>
</dbReference>
<dbReference type="GO" id="GO:0003676">
    <property type="term" value="F:nucleic acid binding"/>
    <property type="evidence" value="ECO:0007669"/>
    <property type="project" value="InterPro"/>
</dbReference>
<evidence type="ECO:0000259" key="2">
    <source>
        <dbReference type="PROSITE" id="PS50158"/>
    </source>
</evidence>
<dbReference type="AlphaFoldDB" id="A0A6C0F3K3"/>
<evidence type="ECO:0000313" key="4">
    <source>
        <dbReference type="EMBL" id="QHT35213.1"/>
    </source>
</evidence>
<feature type="domain" description="Nudix hydrolase" evidence="3">
    <location>
        <begin position="22"/>
        <end position="257"/>
    </location>
</feature>
<dbReference type="PROSITE" id="PS50158">
    <property type="entry name" value="ZF_CCHC"/>
    <property type="match status" value="1"/>
</dbReference>
<dbReference type="GO" id="GO:0016787">
    <property type="term" value="F:hydrolase activity"/>
    <property type="evidence" value="ECO:0007669"/>
    <property type="project" value="UniProtKB-KW"/>
</dbReference>
<dbReference type="PROSITE" id="PS51462">
    <property type="entry name" value="NUDIX"/>
    <property type="match status" value="1"/>
</dbReference>
<reference evidence="4" key="1">
    <citation type="journal article" date="2020" name="Nature">
        <title>Giant virus diversity and host interactions through global metagenomics.</title>
        <authorList>
            <person name="Schulz F."/>
            <person name="Roux S."/>
            <person name="Paez-Espino D."/>
            <person name="Jungbluth S."/>
            <person name="Walsh D.A."/>
            <person name="Denef V.J."/>
            <person name="McMahon K.D."/>
            <person name="Konstantinidis K.T."/>
            <person name="Eloe-Fadrosh E.A."/>
            <person name="Kyrpides N.C."/>
            <person name="Woyke T."/>
        </authorList>
    </citation>
    <scope>NUCLEOTIDE SEQUENCE</scope>
    <source>
        <strain evidence="4">GVMAG-M-3300009180-1</strain>
    </source>
</reference>
<evidence type="ECO:0000256" key="1">
    <source>
        <dbReference type="ARBA" id="ARBA00022801"/>
    </source>
</evidence>
<organism evidence="4">
    <name type="scientific">viral metagenome</name>
    <dbReference type="NCBI Taxonomy" id="1070528"/>
    <lineage>
        <taxon>unclassified sequences</taxon>
        <taxon>metagenomes</taxon>
        <taxon>organismal metagenomes</taxon>
    </lineage>
</organism>
<dbReference type="GO" id="GO:0005737">
    <property type="term" value="C:cytoplasm"/>
    <property type="evidence" value="ECO:0007669"/>
    <property type="project" value="TreeGrafter"/>
</dbReference>
<dbReference type="EMBL" id="MN739014">
    <property type="protein sequence ID" value="QHT35213.1"/>
    <property type="molecule type" value="Genomic_DNA"/>
</dbReference>
<dbReference type="SUPFAM" id="SSF55811">
    <property type="entry name" value="Nudix"/>
    <property type="match status" value="1"/>
</dbReference>
<feature type="domain" description="CCHC-type" evidence="2">
    <location>
        <begin position="7"/>
        <end position="21"/>
    </location>
</feature>
<dbReference type="InterPro" id="IPR020084">
    <property type="entry name" value="NUDIX_hydrolase_CS"/>
</dbReference>